<reference evidence="1 2" key="1">
    <citation type="submission" date="2020-08" db="EMBL/GenBank/DDBJ databases">
        <title>Sequencing the genomes of 1000 actinobacteria strains.</title>
        <authorList>
            <person name="Klenk H.-P."/>
        </authorList>
    </citation>
    <scope>NUCLEOTIDE SEQUENCE [LARGE SCALE GENOMIC DNA]</scope>
    <source>
        <strain evidence="1 2">DSM 41654</strain>
    </source>
</reference>
<keyword evidence="2" id="KW-1185">Reference proteome</keyword>
<comment type="caution">
    <text evidence="1">The sequence shown here is derived from an EMBL/GenBank/DDBJ whole genome shotgun (WGS) entry which is preliminary data.</text>
</comment>
<organism evidence="1 2">
    <name type="scientific">Kitasatospora kifunensis</name>
    <name type="common">Streptomyces kifunensis</name>
    <dbReference type="NCBI Taxonomy" id="58351"/>
    <lineage>
        <taxon>Bacteria</taxon>
        <taxon>Bacillati</taxon>
        <taxon>Actinomycetota</taxon>
        <taxon>Actinomycetes</taxon>
        <taxon>Kitasatosporales</taxon>
        <taxon>Streptomycetaceae</taxon>
        <taxon>Kitasatospora</taxon>
    </lineage>
</organism>
<evidence type="ECO:0000313" key="2">
    <source>
        <dbReference type="Proteomes" id="UP000540506"/>
    </source>
</evidence>
<dbReference type="RefSeq" id="WP_184934393.1">
    <property type="nucleotide sequence ID" value="NZ_JACHJV010000001.1"/>
</dbReference>
<accession>A0A7W7QZ39</accession>
<dbReference type="AlphaFoldDB" id="A0A7W7QZ39"/>
<dbReference type="EMBL" id="JACHJV010000001">
    <property type="protein sequence ID" value="MBB4922178.1"/>
    <property type="molecule type" value="Genomic_DNA"/>
</dbReference>
<gene>
    <name evidence="1" type="ORF">FHR34_001171</name>
</gene>
<evidence type="ECO:0000313" key="1">
    <source>
        <dbReference type="EMBL" id="MBB4922178.1"/>
    </source>
</evidence>
<sequence>MKAWSTARVESAKAEAAAQEAVARAYLDAQRSMVEAQYGRLTIPETWSKGGGL</sequence>
<protein>
    <submittedName>
        <fullName evidence="1">Uncharacterized protein</fullName>
    </submittedName>
</protein>
<dbReference type="Proteomes" id="UP000540506">
    <property type="component" value="Unassembled WGS sequence"/>
</dbReference>
<name>A0A7W7QZ39_KITKI</name>
<proteinExistence type="predicted"/>